<sequence length="83" mass="9523">MSLAYDISCSRSERPLVLLHGLAFDRRHWQLAYRRWLESVKPGGITLLPGGYHFPHLKWPAEVARLLAESSDPMANERIPNAR</sequence>
<evidence type="ECO:0008006" key="3">
    <source>
        <dbReference type="Google" id="ProtNLM"/>
    </source>
</evidence>
<evidence type="ECO:0000313" key="2">
    <source>
        <dbReference type="Proteomes" id="UP000653076"/>
    </source>
</evidence>
<proteinExistence type="predicted"/>
<organism evidence="1 2">
    <name type="scientific">Micromonospora qiuiae</name>
    <dbReference type="NCBI Taxonomy" id="502268"/>
    <lineage>
        <taxon>Bacteria</taxon>
        <taxon>Bacillati</taxon>
        <taxon>Actinomycetota</taxon>
        <taxon>Actinomycetes</taxon>
        <taxon>Micromonosporales</taxon>
        <taxon>Micromonosporaceae</taxon>
        <taxon>Micromonospora</taxon>
    </lineage>
</organism>
<accession>A0ABQ4JL94</accession>
<gene>
    <name evidence="1" type="ORF">Vqi01_54890</name>
</gene>
<reference evidence="1 2" key="1">
    <citation type="submission" date="2021-01" db="EMBL/GenBank/DDBJ databases">
        <title>Whole genome shotgun sequence of Verrucosispora qiuiae NBRC 106684.</title>
        <authorList>
            <person name="Komaki H."/>
            <person name="Tamura T."/>
        </authorList>
    </citation>
    <scope>NUCLEOTIDE SEQUENCE [LARGE SCALE GENOMIC DNA]</scope>
    <source>
        <strain evidence="1 2">NBRC 106684</strain>
    </source>
</reference>
<protein>
    <recommendedName>
        <fullName evidence="3">Alpha/beta hydrolase</fullName>
    </recommendedName>
</protein>
<dbReference type="RefSeq" id="WP_204038033.1">
    <property type="nucleotide sequence ID" value="NZ_BOPC01000106.1"/>
</dbReference>
<comment type="caution">
    <text evidence="1">The sequence shown here is derived from an EMBL/GenBank/DDBJ whole genome shotgun (WGS) entry which is preliminary data.</text>
</comment>
<name>A0ABQ4JL94_9ACTN</name>
<evidence type="ECO:0000313" key="1">
    <source>
        <dbReference type="EMBL" id="GIJ30327.1"/>
    </source>
</evidence>
<keyword evidence="2" id="KW-1185">Reference proteome</keyword>
<dbReference type="Proteomes" id="UP000653076">
    <property type="component" value="Unassembled WGS sequence"/>
</dbReference>
<dbReference type="EMBL" id="BOPC01000106">
    <property type="protein sequence ID" value="GIJ30327.1"/>
    <property type="molecule type" value="Genomic_DNA"/>
</dbReference>